<protein>
    <recommendedName>
        <fullName evidence="1">2TM domain-containing protein</fullName>
    </recommendedName>
</protein>
<feature type="domain" description="2TM" evidence="1">
    <location>
        <begin position="4"/>
        <end position="35"/>
    </location>
</feature>
<organism evidence="2 3">
    <name type="scientific">Nonlabens ulvanivorans</name>
    <name type="common">Persicivirga ulvanivorans</name>
    <dbReference type="NCBI Taxonomy" id="906888"/>
    <lineage>
        <taxon>Bacteria</taxon>
        <taxon>Pseudomonadati</taxon>
        <taxon>Bacteroidota</taxon>
        <taxon>Flavobacteriia</taxon>
        <taxon>Flavobacteriales</taxon>
        <taxon>Flavobacteriaceae</taxon>
        <taxon>Nonlabens</taxon>
    </lineage>
</organism>
<reference evidence="2 3" key="1">
    <citation type="journal article" date="2014" name="Genome Announc.">
        <title>Draft Genome Sequences of Marine Flavobacterium Nonlabens Strains NR17, NR24, NR27, NR32, NR33, and Ara13.</title>
        <authorList>
            <person name="Nakanishi M."/>
            <person name="Meirelles P."/>
            <person name="Suzuki R."/>
            <person name="Takatani N."/>
            <person name="Mino S."/>
            <person name="Suda W."/>
            <person name="Oshima K."/>
            <person name="Hattori M."/>
            <person name="Ohkuma M."/>
            <person name="Hosokawa M."/>
            <person name="Miyashita K."/>
            <person name="Thompson F.L."/>
            <person name="Niwa A."/>
            <person name="Sawabe T."/>
            <person name="Sawabe T."/>
        </authorList>
    </citation>
    <scope>NUCLEOTIDE SEQUENCE [LARGE SCALE GENOMIC DNA]</scope>
    <source>
        <strain evidence="3">JCM19314</strain>
    </source>
</reference>
<dbReference type="Pfam" id="PF13239">
    <property type="entry name" value="2TM"/>
    <property type="match status" value="1"/>
</dbReference>
<dbReference type="AlphaFoldDB" id="A0A090QHM2"/>
<name>A0A090QHM2_NONUL</name>
<dbReference type="Proteomes" id="UP000029226">
    <property type="component" value="Unassembled WGS sequence"/>
</dbReference>
<comment type="caution">
    <text evidence="2">The sequence shown here is derived from an EMBL/GenBank/DDBJ whole genome shotgun (WGS) entry which is preliminary data.</text>
</comment>
<dbReference type="EMBL" id="BBMM01000010">
    <property type="protein sequence ID" value="GAL01299.1"/>
    <property type="molecule type" value="Genomic_DNA"/>
</dbReference>
<accession>A0A090QHM2</accession>
<sequence>MDGGIGLLGHALGTFSANPFTGKNWEQRKIQELMEKERLNN</sequence>
<evidence type="ECO:0000259" key="1">
    <source>
        <dbReference type="Pfam" id="PF13239"/>
    </source>
</evidence>
<dbReference type="InterPro" id="IPR025698">
    <property type="entry name" value="2TM_dom"/>
</dbReference>
<evidence type="ECO:0000313" key="3">
    <source>
        <dbReference type="Proteomes" id="UP000029226"/>
    </source>
</evidence>
<proteinExistence type="predicted"/>
<evidence type="ECO:0000313" key="2">
    <source>
        <dbReference type="EMBL" id="GAL01299.1"/>
    </source>
</evidence>
<gene>
    <name evidence="2" type="ORF">JCM19314_743</name>
</gene>